<name>A0AAU6MX73_9CAUD</name>
<dbReference type="Gene3D" id="3.90.75.20">
    <property type="match status" value="1"/>
</dbReference>
<dbReference type="SUPFAM" id="SSF54060">
    <property type="entry name" value="His-Me finger endonucleases"/>
    <property type="match status" value="1"/>
</dbReference>
<organism evidence="2">
    <name type="scientific">Staphylococcus phage 184DA</name>
    <dbReference type="NCBI Taxonomy" id="3110532"/>
    <lineage>
        <taxon>Viruses</taxon>
        <taxon>Duplodnaviria</taxon>
        <taxon>Heunggongvirae</taxon>
        <taxon>Uroviricota</taxon>
        <taxon>Caudoviricetes</taxon>
    </lineage>
</organism>
<keyword evidence="2" id="KW-0540">Nuclease</keyword>
<dbReference type="GO" id="GO:0004519">
    <property type="term" value="F:endonuclease activity"/>
    <property type="evidence" value="ECO:0007669"/>
    <property type="project" value="UniProtKB-KW"/>
</dbReference>
<reference evidence="2" key="1">
    <citation type="submission" date="2023-11" db="EMBL/GenBank/DDBJ databases">
        <title>Characterization of a newly isolated phage infecting non-aureus staphylococci isolated from bovine mastitis.</title>
        <authorList>
            <person name="Wanecka A."/>
            <person name="Marynowska M."/>
            <person name="Wesolowski W."/>
            <person name="Bloch S."/>
            <person name="Nejman-Falenczyk B."/>
            <person name="Neumann J."/>
            <person name="Krol J."/>
            <person name="Florek M."/>
            <person name="Ulanicki K."/>
            <person name="Napierala A."/>
            <person name="Twardon J."/>
            <person name="Wolska B."/>
            <person name="Porebska J."/>
            <person name="Ziubrzycka A."/>
            <person name="Czeretowicz I."/>
            <person name="Benisz M."/>
        </authorList>
    </citation>
    <scope>NUCLEOTIDE SEQUENCE</scope>
</reference>
<protein>
    <submittedName>
        <fullName evidence="2">HNH endonuclease</fullName>
    </submittedName>
</protein>
<keyword evidence="2" id="KW-0378">Hydrolase</keyword>
<evidence type="ECO:0000313" key="2">
    <source>
        <dbReference type="EMBL" id="WVX90714.1"/>
    </source>
</evidence>
<proteinExistence type="predicted"/>
<dbReference type="Pfam" id="PF13392">
    <property type="entry name" value="HNH_3"/>
    <property type="match status" value="1"/>
</dbReference>
<dbReference type="InterPro" id="IPR003615">
    <property type="entry name" value="HNH_nuc"/>
</dbReference>
<accession>A0AAU6MX73</accession>
<dbReference type="InterPro" id="IPR044925">
    <property type="entry name" value="His-Me_finger_sf"/>
</dbReference>
<evidence type="ECO:0000259" key="1">
    <source>
        <dbReference type="Pfam" id="PF13392"/>
    </source>
</evidence>
<gene>
    <name evidence="2" type="ORF">184DA_108</name>
</gene>
<sequence length="222" mass="26337">MSKITENKEIQKFIKENYLTMTDRELSKELDIPKTTIQNYRTKNNLTKVKMGLPEFKREPFEILVKTEFKNYSITNQGRLVNTEFNYVVASQVKKGYHKFRIKVNGKYKYLFKHRLIAKAFIPQNDKSKKYINHRDGDKLNNSILNLEWCTIGENNTHAHKSGLVSYDKTITESDAKLIIDMINKGYDKNHILSQVPKVTESIYYHIKSKKRWTKLKHLMNW</sequence>
<dbReference type="EMBL" id="OR885926">
    <property type="protein sequence ID" value="WVX90714.1"/>
    <property type="molecule type" value="Genomic_DNA"/>
</dbReference>
<keyword evidence="2" id="KW-0255">Endonuclease</keyword>
<feature type="domain" description="HNH nuclease" evidence="1">
    <location>
        <begin position="112"/>
        <end position="156"/>
    </location>
</feature>